<dbReference type="EMBL" id="OBMI01000003">
    <property type="protein sequence ID" value="SOB88241.1"/>
    <property type="molecule type" value="Genomic_DNA"/>
</dbReference>
<reference evidence="2 3" key="1">
    <citation type="submission" date="2017-07" db="EMBL/GenBank/DDBJ databases">
        <authorList>
            <person name="Sun Z.S."/>
            <person name="Albrecht U."/>
            <person name="Echele G."/>
            <person name="Lee C.C."/>
        </authorList>
    </citation>
    <scope>NUCLEOTIDE SEQUENCE [LARGE SCALE GENOMIC DNA]</scope>
    <source>
        <strain evidence="2 3">CGMCC 1.12672</strain>
    </source>
</reference>
<dbReference type="SUPFAM" id="SSF46785">
    <property type="entry name" value="Winged helix' DNA-binding domain"/>
    <property type="match status" value="1"/>
</dbReference>
<feature type="domain" description="HTH marR-type" evidence="1">
    <location>
        <begin position="23"/>
        <end position="155"/>
    </location>
</feature>
<proteinExistence type="predicted"/>
<dbReference type="AlphaFoldDB" id="A0A285R2C5"/>
<sequence>MSAKAEPEPLLPEDEQPGLGRLNNFVGFRLRRIQNHLSRQFSDAAAQYRLRSGALSALAIIEDNPGISQADIGRQIGMDSSAVVALIDELEERGWIARRHVPSDRRRRAIYLEPAGRETLDELFRILDRTEHAVLRALSSSELLLLNRTLDRIYDQI</sequence>
<dbReference type="PRINTS" id="PR00598">
    <property type="entry name" value="HTHMARR"/>
</dbReference>
<dbReference type="SMART" id="SM00347">
    <property type="entry name" value="HTH_MARR"/>
    <property type="match status" value="1"/>
</dbReference>
<protein>
    <submittedName>
        <fullName evidence="2">DNA-binding transcriptional regulator, MarR family</fullName>
    </submittedName>
</protein>
<keyword evidence="2" id="KW-0238">DNA-binding</keyword>
<evidence type="ECO:0000259" key="1">
    <source>
        <dbReference type="PROSITE" id="PS50995"/>
    </source>
</evidence>
<keyword evidence="3" id="KW-1185">Reference proteome</keyword>
<dbReference type="InterPro" id="IPR036390">
    <property type="entry name" value="WH_DNA-bd_sf"/>
</dbReference>
<dbReference type="Gene3D" id="1.10.10.10">
    <property type="entry name" value="Winged helix-like DNA-binding domain superfamily/Winged helix DNA-binding domain"/>
    <property type="match status" value="1"/>
</dbReference>
<organism evidence="2 3">
    <name type="scientific">Sphingomonas guangdongensis</name>
    <dbReference type="NCBI Taxonomy" id="1141890"/>
    <lineage>
        <taxon>Bacteria</taxon>
        <taxon>Pseudomonadati</taxon>
        <taxon>Pseudomonadota</taxon>
        <taxon>Alphaproteobacteria</taxon>
        <taxon>Sphingomonadales</taxon>
        <taxon>Sphingomonadaceae</taxon>
        <taxon>Sphingomonas</taxon>
    </lineage>
</organism>
<dbReference type="RefSeq" id="WP_179641064.1">
    <property type="nucleotide sequence ID" value="NZ_OBMI01000003.1"/>
</dbReference>
<dbReference type="GO" id="GO:0006950">
    <property type="term" value="P:response to stress"/>
    <property type="evidence" value="ECO:0007669"/>
    <property type="project" value="TreeGrafter"/>
</dbReference>
<dbReference type="PROSITE" id="PS50995">
    <property type="entry name" value="HTH_MARR_2"/>
    <property type="match status" value="1"/>
</dbReference>
<gene>
    <name evidence="2" type="ORF">SAMN06297144_3386</name>
</gene>
<dbReference type="InterPro" id="IPR036388">
    <property type="entry name" value="WH-like_DNA-bd_sf"/>
</dbReference>
<dbReference type="GO" id="GO:0003677">
    <property type="term" value="F:DNA binding"/>
    <property type="evidence" value="ECO:0007669"/>
    <property type="project" value="UniProtKB-KW"/>
</dbReference>
<accession>A0A285R2C5</accession>
<dbReference type="PANTHER" id="PTHR33164">
    <property type="entry name" value="TRANSCRIPTIONAL REGULATOR, MARR FAMILY"/>
    <property type="match status" value="1"/>
</dbReference>
<evidence type="ECO:0000313" key="3">
    <source>
        <dbReference type="Proteomes" id="UP000219494"/>
    </source>
</evidence>
<dbReference type="Pfam" id="PF01047">
    <property type="entry name" value="MarR"/>
    <property type="match status" value="1"/>
</dbReference>
<evidence type="ECO:0000313" key="2">
    <source>
        <dbReference type="EMBL" id="SOB88241.1"/>
    </source>
</evidence>
<dbReference type="GO" id="GO:0003700">
    <property type="term" value="F:DNA-binding transcription factor activity"/>
    <property type="evidence" value="ECO:0007669"/>
    <property type="project" value="InterPro"/>
</dbReference>
<dbReference type="PANTHER" id="PTHR33164:SF43">
    <property type="entry name" value="HTH-TYPE TRANSCRIPTIONAL REPRESSOR YETL"/>
    <property type="match status" value="1"/>
</dbReference>
<dbReference type="Proteomes" id="UP000219494">
    <property type="component" value="Unassembled WGS sequence"/>
</dbReference>
<dbReference type="InterPro" id="IPR000835">
    <property type="entry name" value="HTH_MarR-typ"/>
</dbReference>
<dbReference type="InterPro" id="IPR039422">
    <property type="entry name" value="MarR/SlyA-like"/>
</dbReference>
<name>A0A285R2C5_9SPHN</name>